<dbReference type="AlphaFoldDB" id="A0A812MUJ8"/>
<proteinExistence type="predicted"/>
<organism evidence="4 5">
    <name type="scientific">Symbiodinium natans</name>
    <dbReference type="NCBI Taxonomy" id="878477"/>
    <lineage>
        <taxon>Eukaryota</taxon>
        <taxon>Sar</taxon>
        <taxon>Alveolata</taxon>
        <taxon>Dinophyceae</taxon>
        <taxon>Suessiales</taxon>
        <taxon>Symbiodiniaceae</taxon>
        <taxon>Symbiodinium</taxon>
    </lineage>
</organism>
<dbReference type="Gene3D" id="2.60.120.620">
    <property type="entry name" value="q2cbj1_9rhob like domain"/>
    <property type="match status" value="1"/>
</dbReference>
<evidence type="ECO:0000313" key="5">
    <source>
        <dbReference type="Proteomes" id="UP000604046"/>
    </source>
</evidence>
<comment type="caution">
    <text evidence="4">The sequence shown here is derived from an EMBL/GenBank/DDBJ whole genome shotgun (WGS) entry which is preliminary data.</text>
</comment>
<feature type="chain" id="PRO_5032695298" description="EF-hand domain-containing protein" evidence="2">
    <location>
        <begin position="30"/>
        <end position="964"/>
    </location>
</feature>
<keyword evidence="5" id="KW-1185">Reference proteome</keyword>
<evidence type="ECO:0000259" key="3">
    <source>
        <dbReference type="PROSITE" id="PS50222"/>
    </source>
</evidence>
<accession>A0A812MUJ8</accession>
<name>A0A812MUJ8_9DINO</name>
<gene>
    <name evidence="4" type="ORF">SNAT2548_LOCUS15016</name>
</gene>
<dbReference type="PROSITE" id="PS00018">
    <property type="entry name" value="EF_HAND_1"/>
    <property type="match status" value="4"/>
</dbReference>
<dbReference type="EMBL" id="CAJNDS010001835">
    <property type="protein sequence ID" value="CAE7283398.1"/>
    <property type="molecule type" value="Genomic_DNA"/>
</dbReference>
<evidence type="ECO:0000256" key="1">
    <source>
        <dbReference type="ARBA" id="ARBA00022837"/>
    </source>
</evidence>
<feature type="signal peptide" evidence="2">
    <location>
        <begin position="1"/>
        <end position="29"/>
    </location>
</feature>
<dbReference type="SMART" id="SM00054">
    <property type="entry name" value="EFh"/>
    <property type="match status" value="3"/>
</dbReference>
<dbReference type="InterPro" id="IPR011990">
    <property type="entry name" value="TPR-like_helical_dom_sf"/>
</dbReference>
<dbReference type="GO" id="GO:0005509">
    <property type="term" value="F:calcium ion binding"/>
    <property type="evidence" value="ECO:0007669"/>
    <property type="project" value="InterPro"/>
</dbReference>
<protein>
    <recommendedName>
        <fullName evidence="3">EF-hand domain-containing protein</fullName>
    </recommendedName>
</protein>
<sequence length="964" mass="107566">MAMFCVRQSVGSASCCFWLLLTYVSVTPGNPYLVTVMPLLVNMASACGPAQEAAEPKHIITQDSWRLVKVEPEVQDIADHFGLDERITGKLQEALNTRPDPGTDLQVMWEILDEARNPPGLTMIKVFATLNSFKSIFSAAAWEVKEMLDGTFRAGEQKDACRSVVLYVSDVQNMRFFARRAVPTRPDRRMPVAERHAECPLSFKPLYKGPAVFVDNAGKRVGQDFYSLDAAQAFLKRHGAGARCPATNLPVAKVQEVPSITKDPKAWFRLCDVDGDRKLSRDEVVSALKAQLPLDNKAIDRFRTDDAAWRSWDADQSGYLEYIEIMDEDKGLLKFVRDSFARAAVEAPIPDLRRDRDGWYRYWDEDGSGELEFEEVVRAFAKTFLIDVEGISQLRESLGAVWPIFDTDNSGAVDRQEFLAPRDGLADTVLATMRYQCKPAMKRHASSHSGWRLLAPALFSVFSRSTIASILSTVRPGPARVVQAAEVEAFQCRGHAALRGLLLPKGVMRLRRHSAKGKKAGEVAAKQRALRTAMQLKVLHFYGDTLFAVLRSSNGTSLHIDVDHEGSPRHGSHLQNAESTDTSVTRLSTHGPLELGDVTVHHGNTLHAAPSLNGQAEERWAWAVSFFAHGATVKHLPADEESESHRDWAASLPQGALANHDLLPLFRVPMQTTASEVIPTVKETAGTQWWLQFLTGVLHADTGRPCEAAQCLQNLFSNGNCNNSLDLTVASTVWVCSFMIRVPPVEMAELLTDLGLWLRDSGDVVHAEQRFRQVMCREEIFGPMHRDSLFSAYLADALEGLGRVVEAEKLFDREVAWCRRYLGDSHPETQVSIRNLDVFKRKWTSSQESLEATDEAGVQSLAEKFKLDERAAYKLSEVLSTKPNKKDVLRALDIHLAASNNPSALVMLKLADLRKDVPLGEVPYGTKGYRDRPYLGNYDRDGRRIGRAEDPAVKARRLTFFMRP</sequence>
<dbReference type="Gene3D" id="1.10.238.10">
    <property type="entry name" value="EF-hand"/>
    <property type="match status" value="2"/>
</dbReference>
<dbReference type="InterPro" id="IPR002048">
    <property type="entry name" value="EF_hand_dom"/>
</dbReference>
<dbReference type="Gene3D" id="1.25.40.10">
    <property type="entry name" value="Tetratricopeptide repeat domain"/>
    <property type="match status" value="1"/>
</dbReference>
<keyword evidence="1" id="KW-0106">Calcium</keyword>
<dbReference type="SUPFAM" id="SSF48452">
    <property type="entry name" value="TPR-like"/>
    <property type="match status" value="1"/>
</dbReference>
<dbReference type="PROSITE" id="PS50222">
    <property type="entry name" value="EF_HAND_2"/>
    <property type="match status" value="1"/>
</dbReference>
<evidence type="ECO:0000313" key="4">
    <source>
        <dbReference type="EMBL" id="CAE7283398.1"/>
    </source>
</evidence>
<reference evidence="4" key="1">
    <citation type="submission" date="2021-02" db="EMBL/GenBank/DDBJ databases">
        <authorList>
            <person name="Dougan E. K."/>
            <person name="Rhodes N."/>
            <person name="Thang M."/>
            <person name="Chan C."/>
        </authorList>
    </citation>
    <scope>NUCLEOTIDE SEQUENCE</scope>
</reference>
<keyword evidence="2" id="KW-0732">Signal</keyword>
<dbReference type="InterPro" id="IPR018247">
    <property type="entry name" value="EF_Hand_1_Ca_BS"/>
</dbReference>
<dbReference type="InterPro" id="IPR011992">
    <property type="entry name" value="EF-hand-dom_pair"/>
</dbReference>
<evidence type="ECO:0000256" key="2">
    <source>
        <dbReference type="SAM" id="SignalP"/>
    </source>
</evidence>
<dbReference type="OrthoDB" id="418675at2759"/>
<dbReference type="Proteomes" id="UP000604046">
    <property type="component" value="Unassembled WGS sequence"/>
</dbReference>
<feature type="domain" description="EF-hand" evidence="3">
    <location>
        <begin position="259"/>
        <end position="294"/>
    </location>
</feature>
<dbReference type="SUPFAM" id="SSF47473">
    <property type="entry name" value="EF-hand"/>
    <property type="match status" value="1"/>
</dbReference>